<organism evidence="1 2">
    <name type="scientific">Glossina pallidipes</name>
    <name type="common">Tsetse fly</name>
    <dbReference type="NCBI Taxonomy" id="7398"/>
    <lineage>
        <taxon>Eukaryota</taxon>
        <taxon>Metazoa</taxon>
        <taxon>Ecdysozoa</taxon>
        <taxon>Arthropoda</taxon>
        <taxon>Hexapoda</taxon>
        <taxon>Insecta</taxon>
        <taxon>Pterygota</taxon>
        <taxon>Neoptera</taxon>
        <taxon>Endopterygota</taxon>
        <taxon>Diptera</taxon>
        <taxon>Brachycera</taxon>
        <taxon>Muscomorpha</taxon>
        <taxon>Hippoboscoidea</taxon>
        <taxon>Glossinidae</taxon>
        <taxon>Glossina</taxon>
    </lineage>
</organism>
<dbReference type="Proteomes" id="UP000092445">
    <property type="component" value="Unassembled WGS sequence"/>
</dbReference>
<dbReference type="SUPFAM" id="SSF56672">
    <property type="entry name" value="DNA/RNA polymerases"/>
    <property type="match status" value="1"/>
</dbReference>
<dbReference type="GO" id="GO:0071897">
    <property type="term" value="P:DNA biosynthetic process"/>
    <property type="evidence" value="ECO:0007669"/>
    <property type="project" value="UniProtKB-ARBA"/>
</dbReference>
<reference evidence="2" key="1">
    <citation type="submission" date="2014-03" db="EMBL/GenBank/DDBJ databases">
        <authorList>
            <person name="Aksoy S."/>
            <person name="Warren W."/>
            <person name="Wilson R.K."/>
        </authorList>
    </citation>
    <scope>NUCLEOTIDE SEQUENCE [LARGE SCALE GENOMIC DNA]</scope>
    <source>
        <strain evidence="2">IAEA</strain>
    </source>
</reference>
<dbReference type="Gene3D" id="3.10.10.10">
    <property type="entry name" value="HIV Type 1 Reverse Transcriptase, subunit A, domain 1"/>
    <property type="match status" value="1"/>
</dbReference>
<dbReference type="AlphaFoldDB" id="A0A1A9Z1S2"/>
<sequence length="121" mass="14234">MHPCAAKVVYRPQARYLQSVDYSLCPCSEYLVTHLVTQLLWNTLSYELFTSYIVPVDNVNHMLLHPLPIVLCLLSKKLSNNWRVCGDFRRLNIFIEPERHLTPRVHDINVVTRNTRIFLKL</sequence>
<proteinExistence type="predicted"/>
<reference evidence="1" key="2">
    <citation type="submission" date="2020-05" db="UniProtKB">
        <authorList>
            <consortium name="EnsemblMetazoa"/>
        </authorList>
    </citation>
    <scope>IDENTIFICATION</scope>
    <source>
        <strain evidence="1">IAEA</strain>
    </source>
</reference>
<name>A0A1A9Z1S2_GLOPL</name>
<keyword evidence="2" id="KW-1185">Reference proteome</keyword>
<protein>
    <submittedName>
        <fullName evidence="1">Uncharacterized protein</fullName>
    </submittedName>
</protein>
<dbReference type="EnsemblMetazoa" id="GPAI001065-RA">
    <property type="protein sequence ID" value="GPAI001065-PA"/>
    <property type="gene ID" value="GPAI001065"/>
</dbReference>
<dbReference type="InterPro" id="IPR043128">
    <property type="entry name" value="Rev_trsase/Diguanyl_cyclase"/>
</dbReference>
<evidence type="ECO:0000313" key="1">
    <source>
        <dbReference type="EnsemblMetazoa" id="GPAI001065-PA"/>
    </source>
</evidence>
<evidence type="ECO:0000313" key="2">
    <source>
        <dbReference type="Proteomes" id="UP000092445"/>
    </source>
</evidence>
<dbReference type="VEuPathDB" id="VectorBase:GPAI001065"/>
<dbReference type="Gene3D" id="3.30.70.270">
    <property type="match status" value="1"/>
</dbReference>
<dbReference type="InterPro" id="IPR043502">
    <property type="entry name" value="DNA/RNA_pol_sf"/>
</dbReference>
<accession>A0A1A9Z1S2</accession>